<evidence type="ECO:0000313" key="4">
    <source>
        <dbReference type="EMBL" id="ETO32022.1"/>
    </source>
</evidence>
<dbReference type="Pfam" id="PF14200">
    <property type="entry name" value="RicinB_lectin_2"/>
    <property type="match status" value="1"/>
</dbReference>
<keyword evidence="1" id="KW-1133">Transmembrane helix</keyword>
<dbReference type="Proteomes" id="UP000023152">
    <property type="component" value="Unassembled WGS sequence"/>
</dbReference>
<dbReference type="InterPro" id="IPR000772">
    <property type="entry name" value="Ricin_B_lectin"/>
</dbReference>
<name>X6MZQ9_RETFI</name>
<dbReference type="Gene3D" id="2.80.10.50">
    <property type="match status" value="1"/>
</dbReference>
<dbReference type="EMBL" id="ASPP01014749">
    <property type="protein sequence ID" value="ETO18550.1"/>
    <property type="molecule type" value="Genomic_DNA"/>
</dbReference>
<dbReference type="InterPro" id="IPR035992">
    <property type="entry name" value="Ricin_B-like_lectins"/>
</dbReference>
<dbReference type="EMBL" id="ASPP01004532">
    <property type="protein sequence ID" value="ETO32022.1"/>
    <property type="molecule type" value="Genomic_DNA"/>
</dbReference>
<dbReference type="SUPFAM" id="SSF50370">
    <property type="entry name" value="Ricin B-like lectins"/>
    <property type="match status" value="1"/>
</dbReference>
<reference evidence="3" key="2">
    <citation type="submission" date="2013-05" db="EMBL/GenBank/DDBJ databases">
        <authorList>
            <person name="Gloeckner G."/>
            <person name="Szafranski K."/>
            <person name="Schliwa M."/>
        </authorList>
    </citation>
    <scope>NUCLEOTIDE SEQUENCE</scope>
</reference>
<protein>
    <recommendedName>
        <fullName evidence="2">Ricin B lectin domain-containing protein</fullName>
    </recommendedName>
</protein>
<feature type="domain" description="Ricin B lectin" evidence="2">
    <location>
        <begin position="98"/>
        <end position="171"/>
    </location>
</feature>
<accession>X6MZQ9</accession>
<proteinExistence type="predicted"/>
<dbReference type="CDD" id="cd00161">
    <property type="entry name" value="beta-trefoil_Ricin-like"/>
    <property type="match status" value="1"/>
</dbReference>
<keyword evidence="1" id="KW-0472">Membrane</keyword>
<organism evidence="3 5">
    <name type="scientific">Reticulomyxa filosa</name>
    <dbReference type="NCBI Taxonomy" id="46433"/>
    <lineage>
        <taxon>Eukaryota</taxon>
        <taxon>Sar</taxon>
        <taxon>Rhizaria</taxon>
        <taxon>Retaria</taxon>
        <taxon>Foraminifera</taxon>
        <taxon>Monothalamids</taxon>
        <taxon>Reticulomyxidae</taxon>
        <taxon>Reticulomyxa</taxon>
    </lineage>
</organism>
<keyword evidence="1" id="KW-0812">Transmembrane</keyword>
<gene>
    <name evidence="4" type="ORF">RFI_05098</name>
    <name evidence="3" type="ORF">RFI_18717</name>
</gene>
<feature type="transmembrane region" description="Helical" evidence="1">
    <location>
        <begin position="223"/>
        <end position="244"/>
    </location>
</feature>
<comment type="caution">
    <text evidence="3">The sequence shown here is derived from an EMBL/GenBank/DDBJ whole genome shotgun (WGS) entry which is preliminary data.</text>
</comment>
<sequence>MSIASNLNSGPFFIHVVKHPGLFWTIERGSKKIGASLIQQQLQSDAIDTSKLKTAEDTDQQRTTLMFPANDTSDVLSPPKKHKRVKIKKTKKLSSDTSQQFKLYPVQNGVYYRIKCVNSGLFLESKSNTGKANIVQNRQNKTDNQLWQFQTLPDGSYRIKNKYSNKYLCVFRGFNNKVIKTEGSPIVQQEWQNKCHFQFRLISVTHKSVTRKERHITDDDVEGHSGVIVALVGVVVASAAFFYYRRSRQKET</sequence>
<evidence type="ECO:0000313" key="5">
    <source>
        <dbReference type="Proteomes" id="UP000023152"/>
    </source>
</evidence>
<evidence type="ECO:0000259" key="2">
    <source>
        <dbReference type="Pfam" id="PF14200"/>
    </source>
</evidence>
<dbReference type="AlphaFoldDB" id="X6MZQ9"/>
<evidence type="ECO:0000256" key="1">
    <source>
        <dbReference type="SAM" id="Phobius"/>
    </source>
</evidence>
<reference evidence="3 5" key="1">
    <citation type="journal article" date="2013" name="Curr. Biol.">
        <title>The Genome of the Foraminiferan Reticulomyxa filosa.</title>
        <authorList>
            <person name="Glockner G."/>
            <person name="Hulsmann N."/>
            <person name="Schleicher M."/>
            <person name="Noegel A.A."/>
            <person name="Eichinger L."/>
            <person name="Gallinger C."/>
            <person name="Pawlowski J."/>
            <person name="Sierra R."/>
            <person name="Euteneuer U."/>
            <person name="Pillet L."/>
            <person name="Moustafa A."/>
            <person name="Platzer M."/>
            <person name="Groth M."/>
            <person name="Szafranski K."/>
            <person name="Schliwa M."/>
        </authorList>
    </citation>
    <scope>NUCLEOTIDE SEQUENCE [LARGE SCALE GENOMIC DNA]</scope>
</reference>
<keyword evidence="5" id="KW-1185">Reference proteome</keyword>
<evidence type="ECO:0000313" key="3">
    <source>
        <dbReference type="EMBL" id="ETO18550.1"/>
    </source>
</evidence>